<keyword evidence="3" id="KW-1185">Reference proteome</keyword>
<dbReference type="GO" id="GO:0032259">
    <property type="term" value="P:methylation"/>
    <property type="evidence" value="ECO:0007669"/>
    <property type="project" value="UniProtKB-KW"/>
</dbReference>
<dbReference type="Gene3D" id="3.40.50.150">
    <property type="entry name" value="Vaccinia Virus protein VP39"/>
    <property type="match status" value="1"/>
</dbReference>
<dbReference type="InterPro" id="IPR013216">
    <property type="entry name" value="Methyltransf_11"/>
</dbReference>
<dbReference type="Proteomes" id="UP000523821">
    <property type="component" value="Unassembled WGS sequence"/>
</dbReference>
<comment type="caution">
    <text evidence="2">The sequence shown here is derived from an EMBL/GenBank/DDBJ whole genome shotgun (WGS) entry which is preliminary data.</text>
</comment>
<proteinExistence type="predicted"/>
<name>A0A7W9FQK3_9HYPH</name>
<accession>A0A7W9FQK3</accession>
<evidence type="ECO:0000313" key="3">
    <source>
        <dbReference type="Proteomes" id="UP000523821"/>
    </source>
</evidence>
<sequence length="261" mass="28571">MEEGLSIYPDVIDLRAFYGERLGQVARRLLSAKLRAHWPSVAGDRLVGIGFATPYLAPFAAEAERTLAFMPAPQGVVNWPGDARNRACLVVDDALPLPDASVDRIIAVHSIEMAENARFLLRELWRVLAPGGRLLAVVPNRRGIWARVERTPFGYGRPFSGSQMAALMRDTQFTIAASSQALFAPPFGRNWLYRSGTGWERVGSVLWPAFAGVVIVEAVKQLYQGLPARPRGRLSPSFRPVLVPPAAAGHAGRIARDRPPS</sequence>
<feature type="domain" description="Methyltransferase type 11" evidence="1">
    <location>
        <begin position="93"/>
        <end position="135"/>
    </location>
</feature>
<gene>
    <name evidence="2" type="ORF">GGQ63_004043</name>
</gene>
<evidence type="ECO:0000313" key="2">
    <source>
        <dbReference type="EMBL" id="MBB5754946.1"/>
    </source>
</evidence>
<dbReference type="AlphaFoldDB" id="A0A7W9FQK3"/>
<keyword evidence="2" id="KW-0808">Transferase</keyword>
<dbReference type="SUPFAM" id="SSF53335">
    <property type="entry name" value="S-adenosyl-L-methionine-dependent methyltransferases"/>
    <property type="match status" value="1"/>
</dbReference>
<dbReference type="InterPro" id="IPR029063">
    <property type="entry name" value="SAM-dependent_MTases_sf"/>
</dbReference>
<dbReference type="GO" id="GO:0008757">
    <property type="term" value="F:S-adenosylmethionine-dependent methyltransferase activity"/>
    <property type="evidence" value="ECO:0007669"/>
    <property type="project" value="InterPro"/>
</dbReference>
<dbReference type="EMBL" id="JACHOO010000011">
    <property type="protein sequence ID" value="MBB5754946.1"/>
    <property type="molecule type" value="Genomic_DNA"/>
</dbReference>
<reference evidence="2 3" key="1">
    <citation type="submission" date="2020-08" db="EMBL/GenBank/DDBJ databases">
        <title>Genomic Encyclopedia of Type Strains, Phase IV (KMG-IV): sequencing the most valuable type-strain genomes for metagenomic binning, comparative biology and taxonomic classification.</title>
        <authorList>
            <person name="Goeker M."/>
        </authorList>
    </citation>
    <scope>NUCLEOTIDE SEQUENCE [LARGE SCALE GENOMIC DNA]</scope>
    <source>
        <strain evidence="2 3">DSM 16268</strain>
    </source>
</reference>
<evidence type="ECO:0000259" key="1">
    <source>
        <dbReference type="Pfam" id="PF08241"/>
    </source>
</evidence>
<dbReference type="Pfam" id="PF08241">
    <property type="entry name" value="Methyltransf_11"/>
    <property type="match status" value="1"/>
</dbReference>
<protein>
    <submittedName>
        <fullName evidence="2">SAM-dependent methyltransferase</fullName>
    </submittedName>
</protein>
<organism evidence="2 3">
    <name type="scientific">Prosthecomicrobium pneumaticum</name>
    <dbReference type="NCBI Taxonomy" id="81895"/>
    <lineage>
        <taxon>Bacteria</taxon>
        <taxon>Pseudomonadati</taxon>
        <taxon>Pseudomonadota</taxon>
        <taxon>Alphaproteobacteria</taxon>
        <taxon>Hyphomicrobiales</taxon>
        <taxon>Kaistiaceae</taxon>
        <taxon>Prosthecomicrobium</taxon>
    </lineage>
</organism>
<keyword evidence="2" id="KW-0489">Methyltransferase</keyword>
<dbReference type="RefSeq" id="WP_343061232.1">
    <property type="nucleotide sequence ID" value="NZ_JACHOO010000011.1"/>
</dbReference>
<dbReference type="CDD" id="cd02440">
    <property type="entry name" value="AdoMet_MTases"/>
    <property type="match status" value="1"/>
</dbReference>